<reference evidence="6" key="1">
    <citation type="submission" date="2022-01" db="EMBL/GenBank/DDBJ databases">
        <title>Whole genome-based taxonomy of the Shewanellaceae.</title>
        <authorList>
            <person name="Martin-Rodriguez A.J."/>
        </authorList>
    </citation>
    <scope>NUCLEOTIDE SEQUENCE</scope>
    <source>
        <strain evidence="6">DSM 16422</strain>
    </source>
</reference>
<proteinExistence type="inferred from homology"/>
<dbReference type="NCBIfam" id="NF007113">
    <property type="entry name" value="PRK09562.1"/>
    <property type="match status" value="1"/>
</dbReference>
<dbReference type="AlphaFoldDB" id="A0A9X1ZHY3"/>
<organism evidence="6 7">
    <name type="scientific">Shewanella gaetbuli</name>
    <dbReference type="NCBI Taxonomy" id="220752"/>
    <lineage>
        <taxon>Bacteria</taxon>
        <taxon>Pseudomonadati</taxon>
        <taxon>Pseudomonadota</taxon>
        <taxon>Gammaproteobacteria</taxon>
        <taxon>Alteromonadales</taxon>
        <taxon>Shewanellaceae</taxon>
        <taxon>Shewanella</taxon>
    </lineage>
</organism>
<dbReference type="PANTHER" id="PTHR30522:SF0">
    <property type="entry name" value="NUCLEOSIDE TRIPHOSPHATE PYROPHOSPHOHYDROLASE"/>
    <property type="match status" value="1"/>
</dbReference>
<evidence type="ECO:0000256" key="3">
    <source>
        <dbReference type="ARBA" id="ARBA00066372"/>
    </source>
</evidence>
<dbReference type="GO" id="GO:0046047">
    <property type="term" value="P:TTP catabolic process"/>
    <property type="evidence" value="ECO:0007669"/>
    <property type="project" value="TreeGrafter"/>
</dbReference>
<feature type="domain" description="NTP pyrophosphohydrolase MazG-like" evidence="5">
    <location>
        <begin position="32"/>
        <end position="105"/>
    </location>
</feature>
<comment type="similarity">
    <text evidence="2">Belongs to the nucleoside triphosphate pyrophosphohydrolase family.</text>
</comment>
<keyword evidence="6" id="KW-0378">Hydrolase</keyword>
<dbReference type="GO" id="GO:0046061">
    <property type="term" value="P:dATP catabolic process"/>
    <property type="evidence" value="ECO:0007669"/>
    <property type="project" value="TreeGrafter"/>
</dbReference>
<dbReference type="InterPro" id="IPR004518">
    <property type="entry name" value="MazG-like_dom"/>
</dbReference>
<dbReference type="Gene3D" id="1.10.287.1080">
    <property type="entry name" value="MazG-like"/>
    <property type="match status" value="2"/>
</dbReference>
<name>A0A9X1ZHY3_9GAMM</name>
<evidence type="ECO:0000313" key="7">
    <source>
        <dbReference type="Proteomes" id="UP001139333"/>
    </source>
</evidence>
<dbReference type="GO" id="GO:0046052">
    <property type="term" value="P:UTP catabolic process"/>
    <property type="evidence" value="ECO:0007669"/>
    <property type="project" value="TreeGrafter"/>
</dbReference>
<dbReference type="GO" id="GO:0006950">
    <property type="term" value="P:response to stress"/>
    <property type="evidence" value="ECO:0007669"/>
    <property type="project" value="UniProtKB-ARBA"/>
</dbReference>
<evidence type="ECO:0000313" key="6">
    <source>
        <dbReference type="EMBL" id="MCL1141836.1"/>
    </source>
</evidence>
<dbReference type="InterPro" id="IPR048011">
    <property type="entry name" value="NTP-PPase_MazG-like_C"/>
</dbReference>
<comment type="caution">
    <text evidence="6">The sequence shown here is derived from an EMBL/GenBank/DDBJ whole genome shotgun (WGS) entry which is preliminary data.</text>
</comment>
<dbReference type="Pfam" id="PF03819">
    <property type="entry name" value="MazG"/>
    <property type="match status" value="2"/>
</dbReference>
<evidence type="ECO:0000256" key="4">
    <source>
        <dbReference type="ARBA" id="ARBA00074799"/>
    </source>
</evidence>
<dbReference type="FunFam" id="1.10.287.1080:FF:000001">
    <property type="entry name" value="Nucleoside triphosphate pyrophosphohydrolase"/>
    <property type="match status" value="1"/>
</dbReference>
<dbReference type="GO" id="GO:0047693">
    <property type="term" value="F:ATP diphosphatase activity"/>
    <property type="evidence" value="ECO:0007669"/>
    <property type="project" value="UniProtKB-EC"/>
</dbReference>
<gene>
    <name evidence="6" type="primary">mazG</name>
    <name evidence="6" type="ORF">L2672_03865</name>
</gene>
<dbReference type="NCBIfam" id="TIGR00444">
    <property type="entry name" value="mazG"/>
    <property type="match status" value="1"/>
</dbReference>
<keyword evidence="7" id="KW-1185">Reference proteome</keyword>
<comment type="catalytic activity">
    <reaction evidence="1">
        <text>ATP + H2O = AMP + diphosphate + H(+)</text>
        <dbReference type="Rhea" id="RHEA:14245"/>
        <dbReference type="ChEBI" id="CHEBI:15377"/>
        <dbReference type="ChEBI" id="CHEBI:15378"/>
        <dbReference type="ChEBI" id="CHEBI:30616"/>
        <dbReference type="ChEBI" id="CHEBI:33019"/>
        <dbReference type="ChEBI" id="CHEBI:456215"/>
        <dbReference type="EC" id="3.6.1.8"/>
    </reaction>
</comment>
<dbReference type="SUPFAM" id="SSF101386">
    <property type="entry name" value="all-alpha NTP pyrophosphatases"/>
    <property type="match status" value="2"/>
</dbReference>
<dbReference type="CDD" id="cd11529">
    <property type="entry name" value="NTP-PPase_MazG_Cterm"/>
    <property type="match status" value="1"/>
</dbReference>
<dbReference type="GO" id="GO:0006203">
    <property type="term" value="P:dGTP catabolic process"/>
    <property type="evidence" value="ECO:0007669"/>
    <property type="project" value="TreeGrafter"/>
</dbReference>
<feature type="domain" description="NTP pyrophosphohydrolase MazG-like" evidence="5">
    <location>
        <begin position="188"/>
        <end position="249"/>
    </location>
</feature>
<dbReference type="FunFam" id="1.10.287.1080:FF:000003">
    <property type="entry name" value="Nucleoside triphosphate pyrophosphohydrolase"/>
    <property type="match status" value="1"/>
</dbReference>
<dbReference type="CDD" id="cd11528">
    <property type="entry name" value="NTP-PPase_MazG_Nterm"/>
    <property type="match status" value="1"/>
</dbReference>
<protein>
    <recommendedName>
        <fullName evidence="4">Nucleoside triphosphate pyrophosphohydrolase</fullName>
        <ecNumber evidence="3">3.6.1.8</ecNumber>
    </recommendedName>
</protein>
<sequence length="285" mass="32588">MTVKPHSNIQSLLDIMQKLRDPVDGCPWDKQQTFQSILPFTLEEAYEVADTIERHAWHELPDELGDLLFQVVFYSQIASEQGMFDFSTVVERICAKLTRRHPHIFDTQSLLNSNDTSVGVQQALQTATEVKQNWDDIKAQERVQKKQLSHLDDIPQALPALKRAAKIQKRVAKVGFDWPELEPVVGKVHEEIDEVLAEAKCLASDPETYQPKVVDEIGDLLFAVVNLARHLNVDPETALRQANNKFEQRFRGVEACVSESGKSFEQHSLEELDSYWDQVKLQQKN</sequence>
<dbReference type="EMBL" id="JAKIKP010000002">
    <property type="protein sequence ID" value="MCL1141836.1"/>
    <property type="molecule type" value="Genomic_DNA"/>
</dbReference>
<evidence type="ECO:0000256" key="2">
    <source>
        <dbReference type="ARBA" id="ARBA00061115"/>
    </source>
</evidence>
<dbReference type="InterPro" id="IPR011551">
    <property type="entry name" value="NTP_PyrPHydrolase_MazG"/>
</dbReference>
<accession>A0A9X1ZHY3</accession>
<dbReference type="InterPro" id="IPR048015">
    <property type="entry name" value="NTP-PPase_MazG-like_N"/>
</dbReference>
<dbReference type="Proteomes" id="UP001139333">
    <property type="component" value="Unassembled WGS sequence"/>
</dbReference>
<dbReference type="PANTHER" id="PTHR30522">
    <property type="entry name" value="NUCLEOSIDE TRIPHOSPHATE PYROPHOSPHOHYDROLASE"/>
    <property type="match status" value="1"/>
</dbReference>
<dbReference type="GO" id="GO:0046076">
    <property type="term" value="P:dTTP catabolic process"/>
    <property type="evidence" value="ECO:0007669"/>
    <property type="project" value="TreeGrafter"/>
</dbReference>
<evidence type="ECO:0000256" key="1">
    <source>
        <dbReference type="ARBA" id="ARBA00052141"/>
    </source>
</evidence>
<dbReference type="EC" id="3.6.1.8" evidence="3"/>
<dbReference type="RefSeq" id="WP_248994515.1">
    <property type="nucleotide sequence ID" value="NZ_JAKIKP010000002.1"/>
</dbReference>
<dbReference type="GO" id="GO:0046081">
    <property type="term" value="P:dUTP catabolic process"/>
    <property type="evidence" value="ECO:0007669"/>
    <property type="project" value="TreeGrafter"/>
</dbReference>
<evidence type="ECO:0000259" key="5">
    <source>
        <dbReference type="Pfam" id="PF03819"/>
    </source>
</evidence>